<evidence type="ECO:0000313" key="2">
    <source>
        <dbReference type="EMBL" id="VDD53563.1"/>
    </source>
</evidence>
<proteinExistence type="predicted"/>
<gene>
    <name evidence="2" type="ORF">BOLC1T05952H</name>
</gene>
<evidence type="ECO:0000256" key="1">
    <source>
        <dbReference type="SAM" id="SignalP"/>
    </source>
</evidence>
<feature type="chain" id="PRO_5018112181" description="Prolamin-like domain-containing protein" evidence="1">
    <location>
        <begin position="28"/>
        <end position="100"/>
    </location>
</feature>
<name>A0A3P6F788_BRAOL</name>
<sequence length="100" mass="11203">MNMKQKKKVIFLLVALISASMVRETEADAEYCPPKALDNEDGCYDALRIATGGDIRWLSKECCTAVRTLPDGCYLLAFPGKAYPIDFFTTICDNKFPIEK</sequence>
<feature type="signal peptide" evidence="1">
    <location>
        <begin position="1"/>
        <end position="27"/>
    </location>
</feature>
<protein>
    <recommendedName>
        <fullName evidence="3">Prolamin-like domain-containing protein</fullName>
    </recommendedName>
</protein>
<keyword evidence="1" id="KW-0732">Signal</keyword>
<dbReference type="EMBL" id="LR031878">
    <property type="protein sequence ID" value="VDD53563.1"/>
    <property type="molecule type" value="Genomic_DNA"/>
</dbReference>
<organism evidence="2">
    <name type="scientific">Brassica oleracea</name>
    <name type="common">Wild cabbage</name>
    <dbReference type="NCBI Taxonomy" id="3712"/>
    <lineage>
        <taxon>Eukaryota</taxon>
        <taxon>Viridiplantae</taxon>
        <taxon>Streptophyta</taxon>
        <taxon>Embryophyta</taxon>
        <taxon>Tracheophyta</taxon>
        <taxon>Spermatophyta</taxon>
        <taxon>Magnoliopsida</taxon>
        <taxon>eudicotyledons</taxon>
        <taxon>Gunneridae</taxon>
        <taxon>Pentapetalae</taxon>
        <taxon>rosids</taxon>
        <taxon>malvids</taxon>
        <taxon>Brassicales</taxon>
        <taxon>Brassicaceae</taxon>
        <taxon>Brassiceae</taxon>
        <taxon>Brassica</taxon>
    </lineage>
</organism>
<accession>A0A3P6F788</accession>
<evidence type="ECO:0008006" key="3">
    <source>
        <dbReference type="Google" id="ProtNLM"/>
    </source>
</evidence>
<dbReference type="AlphaFoldDB" id="A0A3P6F788"/>
<reference evidence="2" key="1">
    <citation type="submission" date="2018-11" db="EMBL/GenBank/DDBJ databases">
        <authorList>
            <consortium name="Genoscope - CEA"/>
            <person name="William W."/>
        </authorList>
    </citation>
    <scope>NUCLEOTIDE SEQUENCE</scope>
</reference>